<feature type="compositionally biased region" description="Polar residues" evidence="1">
    <location>
        <begin position="609"/>
        <end position="624"/>
    </location>
</feature>
<dbReference type="AlphaFoldDB" id="A0AAV1FF18"/>
<feature type="region of interest" description="Disordered" evidence="1">
    <location>
        <begin position="579"/>
        <end position="627"/>
    </location>
</feature>
<feature type="compositionally biased region" description="Basic and acidic residues" evidence="1">
    <location>
        <begin position="486"/>
        <end position="497"/>
    </location>
</feature>
<feature type="compositionally biased region" description="Low complexity" evidence="1">
    <location>
        <begin position="584"/>
        <end position="599"/>
    </location>
</feature>
<sequence length="800" mass="90380">MFRYTAPWQVLCQSLDHNGRRLSSGDISASQSFHTSSPLRRLPSETLPPAGSAAPPADMDSIPRRWVLKPLSPVLQPSDLRTITSPTRTLIPDLDSPVFSPDNISFTRTVVVSSQGVQSGDVGVLARQVEVSRDRGSSSSSSDDWHPSSPSSSSGSQSGFYSFVEDPTSPEAELNEAWMISPRRQTQLTILKEEKGFKLQTYSSNRKPENLFSDGNDLRYKVDPANGLVVVQEAEEKKLRQQIIRGQAPKMSPAYKDSSVDLDRSTDRLVEGFSLNYSPVRSRPEPPPVEPGTIDNEQINFSAARQQFLKIEQDRMAALLNPLKSSKTQLNRSLQLDPEVSSSQQVLVSESVQVTEDTPRFRLIEEEIFPQRRVMVSRTEDSLSRQSSVFDDLDSGLEEQSLEVGGGYTSDEGLFDEKSTRGDETPIEREIRLVQEREENLRRSRGMKLSDGRMEMVQIRTKRLSSLQSPVKAREKNRVSFVVQREIQKDSRKKEEPEQGGFPGRYSLSSPQELGYTKKVFDQEDEVEGRKLRPKSEEFPSPCCPHRHPEGTEAYISQMSSSQLFSLKDSVVQDSRRFYRERTTSTTSSSSHSSSSHSSPLIQRHDKTPTTPQSWRESLESTGLRSRGLKAPDFIEKEIEEALRREQELKELRESREEPDQQIRFQSPVVEQAAKITVTHSYPPLKTEKSVPLSSLSPRPFTRLPSITAQPWTYTPPPSSTLSTSEVRQTPPPVRGLTETLLQDFEERRVQLRLEESAYAGIQPVDDINNEVVESTRVIRHKNQRALLWEAGMFANQEDQ</sequence>
<name>A0AAV1FF18_XYRNO</name>
<dbReference type="Proteomes" id="UP001178508">
    <property type="component" value="Chromosome 7"/>
</dbReference>
<feature type="compositionally biased region" description="Polar residues" evidence="1">
    <location>
        <begin position="25"/>
        <end position="38"/>
    </location>
</feature>
<feature type="compositionally biased region" description="Low complexity" evidence="1">
    <location>
        <begin position="137"/>
        <end position="159"/>
    </location>
</feature>
<reference evidence="2" key="1">
    <citation type="submission" date="2023-08" db="EMBL/GenBank/DDBJ databases">
        <authorList>
            <person name="Alioto T."/>
            <person name="Alioto T."/>
            <person name="Gomez Garrido J."/>
        </authorList>
    </citation>
    <scope>NUCLEOTIDE SEQUENCE</scope>
</reference>
<proteinExistence type="predicted"/>
<gene>
    <name evidence="2" type="ORF">XNOV1_A039108</name>
</gene>
<feature type="region of interest" description="Disordered" evidence="1">
    <location>
        <begin position="484"/>
        <end position="557"/>
    </location>
</feature>
<accession>A0AAV1FF18</accession>
<feature type="region of interest" description="Disordered" evidence="1">
    <location>
        <begin position="707"/>
        <end position="734"/>
    </location>
</feature>
<feature type="region of interest" description="Disordered" evidence="1">
    <location>
        <begin position="403"/>
        <end position="429"/>
    </location>
</feature>
<feature type="region of interest" description="Disordered" evidence="1">
    <location>
        <begin position="23"/>
        <end position="61"/>
    </location>
</feature>
<keyword evidence="3" id="KW-1185">Reference proteome</keyword>
<organism evidence="2 3">
    <name type="scientific">Xyrichtys novacula</name>
    <name type="common">Pearly razorfish</name>
    <name type="synonym">Hemipteronotus novacula</name>
    <dbReference type="NCBI Taxonomy" id="13765"/>
    <lineage>
        <taxon>Eukaryota</taxon>
        <taxon>Metazoa</taxon>
        <taxon>Chordata</taxon>
        <taxon>Craniata</taxon>
        <taxon>Vertebrata</taxon>
        <taxon>Euteleostomi</taxon>
        <taxon>Actinopterygii</taxon>
        <taxon>Neopterygii</taxon>
        <taxon>Teleostei</taxon>
        <taxon>Neoteleostei</taxon>
        <taxon>Acanthomorphata</taxon>
        <taxon>Eupercaria</taxon>
        <taxon>Labriformes</taxon>
        <taxon>Labridae</taxon>
        <taxon>Xyrichtys</taxon>
    </lineage>
</organism>
<dbReference type="InterPro" id="IPR042779">
    <property type="entry name" value="MISP/MISP3-like"/>
</dbReference>
<evidence type="ECO:0000256" key="1">
    <source>
        <dbReference type="SAM" id="MobiDB-lite"/>
    </source>
</evidence>
<dbReference type="PANTHER" id="PTHR18839:SF0">
    <property type="entry name" value="MITOTIC INTERACTOR AND SUBSTRATE OF PLK1 ISOFORM X1-RELATED"/>
    <property type="match status" value="1"/>
</dbReference>
<feature type="compositionally biased region" description="Basic and acidic residues" evidence="1">
    <location>
        <begin position="528"/>
        <end position="538"/>
    </location>
</feature>
<protein>
    <submittedName>
        <fullName evidence="2">Mitotic interactor and substrate of PLK1 isoform X1</fullName>
    </submittedName>
</protein>
<feature type="region of interest" description="Disordered" evidence="1">
    <location>
        <begin position="129"/>
        <end position="167"/>
    </location>
</feature>
<feature type="compositionally biased region" description="Basic and acidic residues" evidence="1">
    <location>
        <begin position="415"/>
        <end position="429"/>
    </location>
</feature>
<dbReference type="EMBL" id="OY660870">
    <property type="protein sequence ID" value="CAJ1059520.1"/>
    <property type="molecule type" value="Genomic_DNA"/>
</dbReference>
<evidence type="ECO:0000313" key="3">
    <source>
        <dbReference type="Proteomes" id="UP001178508"/>
    </source>
</evidence>
<dbReference type="PANTHER" id="PTHR18839">
    <property type="entry name" value="MITOTIC INTERACTOR AND SUBSTRATE OF PLK1 MISP FAMILY MEMBER"/>
    <property type="match status" value="1"/>
</dbReference>
<evidence type="ECO:0000313" key="2">
    <source>
        <dbReference type="EMBL" id="CAJ1059520.1"/>
    </source>
</evidence>